<accession>A0A7W7CHK9</accession>
<sequence length="181" mass="20224">MLLDPADCARELDCGRFTLRRLDPVLDLDLLHAWMNDPAVAEFWELARPRPEIADYLRFQSGNGYCAPSLGLLDGVPMSYWELYDPWREGLAGHYPAEAGDIGLHLLIGPGSARGRGLGAPLLRAVTDWQFAQDRRVRRIVAEPDVRNLASIRVFERAGFACHGELELPGKRAAFMIRATP</sequence>
<comment type="caution">
    <text evidence="7">The sequence shown here is derived from an EMBL/GenBank/DDBJ whole genome shotgun (WGS) entry which is preliminary data.</text>
</comment>
<dbReference type="PANTHER" id="PTHR31438:SF1">
    <property type="entry name" value="LYSINE N-ACYLTRANSFERASE C17G9.06C-RELATED"/>
    <property type="match status" value="1"/>
</dbReference>
<reference evidence="7 8" key="1">
    <citation type="submission" date="2020-08" db="EMBL/GenBank/DDBJ databases">
        <title>Sequencing the genomes of 1000 actinobacteria strains.</title>
        <authorList>
            <person name="Klenk H.-P."/>
        </authorList>
    </citation>
    <scope>NUCLEOTIDE SEQUENCE [LARGE SCALE GENOMIC DNA]</scope>
    <source>
        <strain evidence="7 8">DSM 44230</strain>
    </source>
</reference>
<dbReference type="AlphaFoldDB" id="A0A7W7CHK9"/>
<dbReference type="SMART" id="SM01006">
    <property type="entry name" value="AlcB"/>
    <property type="match status" value="1"/>
</dbReference>
<dbReference type="InterPro" id="IPR019432">
    <property type="entry name" value="Acyltransferase_MbtK/IucB-like"/>
</dbReference>
<dbReference type="UniPathway" id="UPA00011"/>
<dbReference type="RefSeq" id="WP_185007818.1">
    <property type="nucleotide sequence ID" value="NZ_BAAAUI010000008.1"/>
</dbReference>
<comment type="pathway">
    <text evidence="2">Siderophore biosynthesis; mycobactin biosynthesis.</text>
</comment>
<proteinExistence type="predicted"/>
<dbReference type="InterPro" id="IPR000182">
    <property type="entry name" value="GNAT_dom"/>
</dbReference>
<dbReference type="PANTHER" id="PTHR31438">
    <property type="entry name" value="LYSINE N-ACYLTRANSFERASE C17G9.06C-RELATED"/>
    <property type="match status" value="1"/>
</dbReference>
<comment type="function">
    <text evidence="1">Acyltransferase required for the direct transfer of medium- to long-chain fatty acyl moieties from a carrier protein (MbtL) on to the epsilon-amino group of lysine residue in the mycobactin core.</text>
</comment>
<evidence type="ECO:0000256" key="1">
    <source>
        <dbReference type="ARBA" id="ARBA00003818"/>
    </source>
</evidence>
<evidence type="ECO:0000313" key="8">
    <source>
        <dbReference type="Proteomes" id="UP000533598"/>
    </source>
</evidence>
<gene>
    <name evidence="7" type="ORF">HNR67_007444</name>
</gene>
<feature type="domain" description="N-acetyltransferase" evidence="6">
    <location>
        <begin position="17"/>
        <end position="181"/>
    </location>
</feature>
<evidence type="ECO:0000259" key="6">
    <source>
        <dbReference type="PROSITE" id="PS51186"/>
    </source>
</evidence>
<dbReference type="Pfam" id="PF13523">
    <property type="entry name" value="Acetyltransf_8"/>
    <property type="match status" value="1"/>
</dbReference>
<dbReference type="PROSITE" id="PS51186">
    <property type="entry name" value="GNAT"/>
    <property type="match status" value="1"/>
</dbReference>
<keyword evidence="8" id="KW-1185">Reference proteome</keyword>
<protein>
    <recommendedName>
        <fullName evidence="3">Lysine N-acyltransferase MbtK</fullName>
    </recommendedName>
    <alternativeName>
        <fullName evidence="5">Mycobactin synthase protein K</fullName>
    </alternativeName>
</protein>
<name>A0A7W7CHK9_9PSEU</name>
<evidence type="ECO:0000256" key="4">
    <source>
        <dbReference type="ARBA" id="ARBA00023251"/>
    </source>
</evidence>
<keyword evidence="7" id="KW-0808">Transferase</keyword>
<evidence type="ECO:0000256" key="5">
    <source>
        <dbReference type="ARBA" id="ARBA00031122"/>
    </source>
</evidence>
<evidence type="ECO:0000256" key="3">
    <source>
        <dbReference type="ARBA" id="ARBA00020586"/>
    </source>
</evidence>
<dbReference type="GO" id="GO:0046677">
    <property type="term" value="P:response to antibiotic"/>
    <property type="evidence" value="ECO:0007669"/>
    <property type="project" value="UniProtKB-KW"/>
</dbReference>
<dbReference type="GO" id="GO:0016410">
    <property type="term" value="F:N-acyltransferase activity"/>
    <property type="evidence" value="ECO:0007669"/>
    <property type="project" value="TreeGrafter"/>
</dbReference>
<dbReference type="Proteomes" id="UP000533598">
    <property type="component" value="Unassembled WGS sequence"/>
</dbReference>
<keyword evidence="4" id="KW-0046">Antibiotic resistance</keyword>
<evidence type="ECO:0000256" key="2">
    <source>
        <dbReference type="ARBA" id="ARBA00005102"/>
    </source>
</evidence>
<evidence type="ECO:0000313" key="7">
    <source>
        <dbReference type="EMBL" id="MBB4681326.1"/>
    </source>
</evidence>
<dbReference type="EMBL" id="JACHMH010000001">
    <property type="protein sequence ID" value="MBB4681326.1"/>
    <property type="molecule type" value="Genomic_DNA"/>
</dbReference>
<dbReference type="Gene3D" id="3.40.630.30">
    <property type="match status" value="1"/>
</dbReference>
<organism evidence="7 8">
    <name type="scientific">Crossiella cryophila</name>
    <dbReference type="NCBI Taxonomy" id="43355"/>
    <lineage>
        <taxon>Bacteria</taxon>
        <taxon>Bacillati</taxon>
        <taxon>Actinomycetota</taxon>
        <taxon>Actinomycetes</taxon>
        <taxon>Pseudonocardiales</taxon>
        <taxon>Pseudonocardiaceae</taxon>
        <taxon>Crossiella</taxon>
    </lineage>
</organism>
<dbReference type="GO" id="GO:0019290">
    <property type="term" value="P:siderophore biosynthetic process"/>
    <property type="evidence" value="ECO:0007669"/>
    <property type="project" value="InterPro"/>
</dbReference>
<dbReference type="InterPro" id="IPR016181">
    <property type="entry name" value="Acyl_CoA_acyltransferase"/>
</dbReference>
<dbReference type="SUPFAM" id="SSF55729">
    <property type="entry name" value="Acyl-CoA N-acyltransferases (Nat)"/>
    <property type="match status" value="1"/>
</dbReference>